<evidence type="ECO:0000256" key="2">
    <source>
        <dbReference type="SAM" id="MobiDB-lite"/>
    </source>
</evidence>
<feature type="compositionally biased region" description="Basic and acidic residues" evidence="2">
    <location>
        <begin position="1427"/>
        <end position="1441"/>
    </location>
</feature>
<feature type="region of interest" description="Disordered" evidence="2">
    <location>
        <begin position="571"/>
        <end position="618"/>
    </location>
</feature>
<gene>
    <name evidence="4" type="ORF">SCF082_LOCUS46766</name>
</gene>
<dbReference type="PANTHER" id="PTHR11439">
    <property type="entry name" value="GAG-POL-RELATED RETROTRANSPOSON"/>
    <property type="match status" value="1"/>
</dbReference>
<feature type="domain" description="C3H1-type" evidence="3">
    <location>
        <begin position="911"/>
        <end position="938"/>
    </location>
</feature>
<evidence type="ECO:0000313" key="4">
    <source>
        <dbReference type="EMBL" id="CAK9099891.1"/>
    </source>
</evidence>
<dbReference type="Pfam" id="PF07727">
    <property type="entry name" value="RVT_2"/>
    <property type="match status" value="1"/>
</dbReference>
<proteinExistence type="predicted"/>
<feature type="region of interest" description="Disordered" evidence="2">
    <location>
        <begin position="2388"/>
        <end position="2411"/>
    </location>
</feature>
<dbReference type="InterPro" id="IPR000571">
    <property type="entry name" value="Znf_CCCH"/>
</dbReference>
<protein>
    <submittedName>
        <fullName evidence="4">Retrovirus-related Pol polyprotein from transposon TNT 1-94</fullName>
    </submittedName>
</protein>
<comment type="caution">
    <text evidence="4">The sequence shown here is derived from an EMBL/GenBank/DDBJ whole genome shotgun (WGS) entry which is preliminary data.</text>
</comment>
<reference evidence="4 5" key="1">
    <citation type="submission" date="2024-02" db="EMBL/GenBank/DDBJ databases">
        <authorList>
            <person name="Chen Y."/>
            <person name="Shah S."/>
            <person name="Dougan E. K."/>
            <person name="Thang M."/>
            <person name="Chan C."/>
        </authorList>
    </citation>
    <scope>NUCLEOTIDE SEQUENCE [LARGE SCALE GENOMIC DNA]</scope>
</reference>
<feature type="compositionally biased region" description="Polar residues" evidence="2">
    <location>
        <begin position="572"/>
        <end position="593"/>
    </location>
</feature>
<dbReference type="CDD" id="cd09272">
    <property type="entry name" value="RNase_HI_RT_Ty1"/>
    <property type="match status" value="1"/>
</dbReference>
<evidence type="ECO:0000313" key="5">
    <source>
        <dbReference type="Proteomes" id="UP001642464"/>
    </source>
</evidence>
<feature type="compositionally biased region" description="Basic and acidic residues" evidence="2">
    <location>
        <begin position="1487"/>
        <end position="1497"/>
    </location>
</feature>
<feature type="zinc finger region" description="C3H1-type" evidence="1">
    <location>
        <begin position="911"/>
        <end position="938"/>
    </location>
</feature>
<keyword evidence="1" id="KW-0862">Zinc</keyword>
<feature type="region of interest" description="Disordered" evidence="2">
    <location>
        <begin position="1427"/>
        <end position="1525"/>
    </location>
</feature>
<dbReference type="PANTHER" id="PTHR11439:SF483">
    <property type="entry name" value="PEPTIDE SYNTHASE GLIP-LIKE, PUTATIVE (AFU_ORTHOLOGUE AFUA_3G12920)-RELATED"/>
    <property type="match status" value="1"/>
</dbReference>
<organism evidence="4 5">
    <name type="scientific">Durusdinium trenchii</name>
    <dbReference type="NCBI Taxonomy" id="1381693"/>
    <lineage>
        <taxon>Eukaryota</taxon>
        <taxon>Sar</taxon>
        <taxon>Alveolata</taxon>
        <taxon>Dinophyceae</taxon>
        <taxon>Suessiales</taxon>
        <taxon>Symbiodiniaceae</taxon>
        <taxon>Durusdinium</taxon>
    </lineage>
</organism>
<keyword evidence="1" id="KW-0479">Metal-binding</keyword>
<evidence type="ECO:0000256" key="1">
    <source>
        <dbReference type="PROSITE-ProRule" id="PRU00723"/>
    </source>
</evidence>
<name>A0ABP0RKX2_9DINO</name>
<feature type="region of interest" description="Disordered" evidence="2">
    <location>
        <begin position="1181"/>
        <end position="1202"/>
    </location>
</feature>
<dbReference type="PROSITE" id="PS50103">
    <property type="entry name" value="ZF_C3H1"/>
    <property type="match status" value="1"/>
</dbReference>
<feature type="compositionally biased region" description="Polar residues" evidence="2">
    <location>
        <begin position="601"/>
        <end position="611"/>
    </location>
</feature>
<feature type="region of interest" description="Disordered" evidence="2">
    <location>
        <begin position="373"/>
        <end position="412"/>
    </location>
</feature>
<feature type="region of interest" description="Disordered" evidence="2">
    <location>
        <begin position="2178"/>
        <end position="2218"/>
    </location>
</feature>
<feature type="region of interest" description="Disordered" evidence="2">
    <location>
        <begin position="868"/>
        <end position="902"/>
    </location>
</feature>
<dbReference type="InterPro" id="IPR013103">
    <property type="entry name" value="RVT_2"/>
</dbReference>
<feature type="compositionally biased region" description="Polar residues" evidence="2">
    <location>
        <begin position="2191"/>
        <end position="2204"/>
    </location>
</feature>
<keyword evidence="5" id="KW-1185">Reference proteome</keyword>
<dbReference type="Proteomes" id="UP001642464">
    <property type="component" value="Unassembled WGS sequence"/>
</dbReference>
<feature type="compositionally biased region" description="Basic residues" evidence="2">
    <location>
        <begin position="886"/>
        <end position="898"/>
    </location>
</feature>
<evidence type="ECO:0000259" key="3">
    <source>
        <dbReference type="PROSITE" id="PS50103"/>
    </source>
</evidence>
<feature type="compositionally biased region" description="Low complexity" evidence="2">
    <location>
        <begin position="375"/>
        <end position="387"/>
    </location>
</feature>
<keyword evidence="1" id="KW-0863">Zinc-finger</keyword>
<feature type="compositionally biased region" description="Basic and acidic residues" evidence="2">
    <location>
        <begin position="868"/>
        <end position="885"/>
    </location>
</feature>
<sequence length="2959" mass="332539">MVAELLVTLAALLIHLVGLYLPEIVASIGVLSAASVGARWRWNQRALQQRRVDRWRRLVRKIFRIRSLRRVWGHLGHFLNDRNRWPRQEVTQGQQREARLQGQVEMLVHAQQAQGSDPGGHFEGMRQAFTALAQSQQDLIENIKVPKDAKKTMSLVDNRGLAKPDKFDGKEEGFLYWRTRLEAFVTSIHPDLEDIMLWAEEMDHEIMSADIKAAWGPLNPSEREVVDVDSMNSQLFAVLQTLCEREAFQIVRSSGKHNGLESWRRLVRRFDPATGNRRRAMLRAILNPSKASKLEDLSNSIESWEEMVRQYERKKRPDGTRHQLDEEIRMSVLEHLCPGELEKHLQLNRSRFTSYLDVRNEIVLYIEASAGGGAANANQKPKGGKSNPKSKGKGGKHMSNLEESPAEPHAEPMDTGCLSLAGLEVEIEIDPEIKQELEDADRCMNPCDYCFCQNCGLDEGGHVEHICNLCGMDWERFLENEDLKSIRAALKMTKPDDFEYIVDKTICLMRGISLKTFQAYKDDVKEKLRKKVDPDESLRKMNKETLQQVEKHRQELRLLYFEKLTDAIVGESRTSGSGQPPGSKDGGTSQTLGQAGPASGSKEQASGSTSRIETEVKPRVMEEMSRAFGSAEFPSRPAGSSSGTVLHRTIEQMEVANIDAAIREKMAACEECETKEEVQKLETEVMVLKAKKDKLKEKIHRDDQVTKAKAKAAPKLTAENLNDQSWHDSRYYQAVKAGASHSLAWSQERKRRKATLHRQQGVADRAAERIRMDKEWHEEFDSKPVKEEEFDKEEDNTIETEAVQEMDDGMVRVFTGQAKRVARGKLKKHQFSRFFKSARTYRKLSQEEVAKFAVETKDDELRVMGRKRTDVLRRRDRPMSKEKKESRKKRVRKARARKRKEEEEKFYLKHPRDKMRCFDFRRSHCGKGVKCKMAHSEIDRERYFLQSRRDEVQKDLDNVKLTRGEINSFAVNELSVDESGWVKVTANLDTGAAVTAIPTELKSLLGMESGDPNDASYKTASGELIADEGGGTIRGLTEEGYGRKVDGRFVNVHRLLVSGSKVTARNLVVMDGEQGDIVPKDGPIARGLRRALKSLKRKFPKDNRDTTKLYAHKGIFCFDLWCKAERKTEGHETMEELAAVEEHPEGRIDPMDRRIILKSDNEVSIKALKDSIKAAAKTELSLEEGKTGDKPSTGSVESAVKETKRQCRAMKSALEEKLGKSIPDRHAIWTWLARHACFLISRYRVGPDGRTPYERLKGKRWRRPLVVFGERVHFRPLQSYVSGRSDLAPKLDMGVYVGTHGRNGDALVMTKEGVIKGGSLKRLTVEERWADVELFKGTPWKMRPKSEEDVEAAAVRIELPAAEGRLTPEPVARDSGPRNLYVTRRDVEGNYTAGCPGCIAIQVGLPARAHSTECRTLVQNRLMATDEGKERVAKAQKRKEGGAAPKVVLADMPDEAEEMHASDAVGQPEERVDPVGGDLDDLYGSEPPREGEIELERGPSSSSKGEAAVASPAKEQEEKVDKSPTPAPVRQLVIETICNLELASFLNEKMFPEASFAECKNVSREMLHLGASRAHVAEIYNPERFTSRANQFGLSPGFAIDMELQKPNGEYWDLSKKADEQEMNRLLDRFPKFGIGRAVGKTVQLCDIAPAYGNYEPDVPEIQRQSAGAKKAVKKGVKMVETPCATNTYGTIHTFPGDFQSEFQKNPTQVEISEFCQAVIRARKTCYLENVSDILSAEMRPVMRLILEATALFYGLLEASWIQTPRSFDQEFSARNFVLHWATVTGKNCLAPKNIPYRAQDLELMTAQQMIQRSNLPWNRTENDELAGSPDLLQVVVDDYGRLTQIGSFTDYLSMLQTRYPERFLTDPDTPGVEKLVISACRPEANICPPHNITNADICCNDKRGLEPMNLMYVKGWSRSLAALTVLVCVWDCPEFKQEWNSSHKVMAGMQVGPKEAAAAFHLLKCIDDDIVLSIMQDTVPPIDLERVALFRSAIKKFEKQADLQALKVYSEKQQQDANRQAGSLRCFYPQQAYNCNQGGLDLQYLTQRFQRGQKDVEKFMAESHKYECVGQFSDVHANLLDWQSKESSNSNSPTYLEDSGLHAFHEKGMLVTSNLHKGYNEWGRASFDLQLANLRQQDGDHLNWHFCAYSTQEDGGLEAQAKLMHGQIYRDWWDNSEGAGPKTRARSSEKTSLPTLEGQSPTVRPTGGAGQATDGPRTMCQPVFRAEDRPIDPTRSLQVTTCTKDELELKELLARAPAFGNAKLELVACKDYTLYLLNTSDSDTLHVPAGELCGFGAGRVARNNKDHSIPWLLDGDTQLLIYTDGDTKRILCLAQIACACGTIASIGEANEAKAAAPGQAQKYPPRMVAAILRAIRQELRWRGELNELSVEGAGPSPDGETNEPNNKFDAPAEDHEQAEYFDTVTGAPLRTEAVLAARQEELRCVHKQQIYVKVPIEECHQTTGKPPITLKWVDKNKGDINVKENYRSRLVVREVKKPGQTVPECESFSAMPPLEALKALCSLMTSMKVSRRGKVLKLKLLDISRAHFYGDSQRAVYCTLPEGDETPGHCARLVKTMYGTQDAASIWQATYSELLQEHGIQAGTAWPSIFYDTQSDARFLVHGDDFLILGDEDAQKRIATILAKKFEFRVDGCVGPEESDGTVMSVLNRILEYNKSTGTLTYEADPRHAEIIVKQLQLEGAREVSTPSVKQTGEEAFVETPPLNHEQAKTYRSLVMRAAYLSLDRGDLCEAVKTLARSMSVPDEDSWARLKRLGRYLLGKPRVVQEFKPQRMYTKIRAFTDSDHAGCVRARKSTTGLVLMCGQHTLKSSSTLQTTISLSSGESEYYAIVKATASVPGIRELFREWGVELDCMVLSDSSAARGMCSRRGLGKTRHVQTRYLWVQQKLKEKEFELVAVGTDKNVADLCTKPLSAETCWKHMHALGQHAKTGKSSAAKAVE</sequence>
<dbReference type="EMBL" id="CAXAMM010041540">
    <property type="protein sequence ID" value="CAK9099891.1"/>
    <property type="molecule type" value="Genomic_DNA"/>
</dbReference>
<accession>A0ABP0RKX2</accession>